<evidence type="ECO:0000313" key="2">
    <source>
        <dbReference type="Proteomes" id="UP000305539"/>
    </source>
</evidence>
<dbReference type="AlphaFoldDB" id="A0A4U1I3G6"/>
<evidence type="ECO:0000313" key="1">
    <source>
        <dbReference type="EMBL" id="TKC87779.1"/>
    </source>
</evidence>
<dbReference type="RefSeq" id="WP_136896043.1">
    <property type="nucleotide sequence ID" value="NZ_SWJE01000008.1"/>
</dbReference>
<proteinExistence type="predicted"/>
<gene>
    <name evidence="1" type="ORF">FAZ69_15985</name>
</gene>
<dbReference type="OrthoDB" id="9342555at2"/>
<name>A0A4U1I3G6_9BURK</name>
<accession>A0A4U1I3G6</accession>
<organism evidence="1 2">
    <name type="scientific">Trinickia terrae</name>
    <dbReference type="NCBI Taxonomy" id="2571161"/>
    <lineage>
        <taxon>Bacteria</taxon>
        <taxon>Pseudomonadati</taxon>
        <taxon>Pseudomonadota</taxon>
        <taxon>Betaproteobacteria</taxon>
        <taxon>Burkholderiales</taxon>
        <taxon>Burkholderiaceae</taxon>
        <taxon>Trinickia</taxon>
    </lineage>
</organism>
<keyword evidence="2" id="KW-1185">Reference proteome</keyword>
<comment type="caution">
    <text evidence="1">The sequence shown here is derived from an EMBL/GenBank/DDBJ whole genome shotgun (WGS) entry which is preliminary data.</text>
</comment>
<dbReference type="Proteomes" id="UP000305539">
    <property type="component" value="Unassembled WGS sequence"/>
</dbReference>
<sequence length="293" mass="33111">MKIPSDLIKLERRIGENIAEYFSTHSPENSTLLLDSTGPSFTRQYIVLNKIGLDRLFSFNEIHAFSGAVYALFGYIAFMTEQNSVGIDALCQPDAERVFRDQHHSGLFSGLRSVSKMLVGRPAFNSITPLIASLEYIFGDFVNQPFSAFPENIHIYLAKSKDAPLLVLSNNDRCTPELQPLRQAPIKHVIAMSANVPMLYGGARANVPYFDPVYTRQYLPTLKKIGATNNQVLVSTPWRSGQKENKYYLNCYPQGNPRWLMLKDLARLVGAQKNVCWSRDIYTAFRHAPEVQV</sequence>
<protein>
    <submittedName>
        <fullName evidence="1">Patatin-like phospholipase family protein</fullName>
    </submittedName>
</protein>
<dbReference type="EMBL" id="SWJE01000008">
    <property type="protein sequence ID" value="TKC87779.1"/>
    <property type="molecule type" value="Genomic_DNA"/>
</dbReference>
<reference evidence="1 2" key="1">
    <citation type="submission" date="2019-04" db="EMBL/GenBank/DDBJ databases">
        <title>Trinickia sp. 7GSK02, isolated from subtropical forest soil.</title>
        <authorList>
            <person name="Gao Z.-H."/>
            <person name="Qiu L.-H."/>
        </authorList>
    </citation>
    <scope>NUCLEOTIDE SEQUENCE [LARGE SCALE GENOMIC DNA]</scope>
    <source>
        <strain evidence="1 2">7GSK02</strain>
    </source>
</reference>